<feature type="transmembrane region" description="Helical" evidence="2">
    <location>
        <begin position="54"/>
        <end position="72"/>
    </location>
</feature>
<dbReference type="GO" id="GO:0016301">
    <property type="term" value="F:kinase activity"/>
    <property type="evidence" value="ECO:0007669"/>
    <property type="project" value="UniProtKB-KW"/>
</dbReference>
<evidence type="ECO:0000256" key="2">
    <source>
        <dbReference type="SAM" id="Phobius"/>
    </source>
</evidence>
<accession>A0A9D2CDL5</accession>
<name>A0A9D2CDL5_9BACT</name>
<comment type="caution">
    <text evidence="3">The sequence shown here is derived from an EMBL/GenBank/DDBJ whole genome shotgun (WGS) entry which is preliminary data.</text>
</comment>
<keyword evidence="3" id="KW-0808">Transferase</keyword>
<feature type="transmembrane region" description="Helical" evidence="2">
    <location>
        <begin position="12"/>
        <end position="34"/>
    </location>
</feature>
<keyword evidence="3" id="KW-0418">Kinase</keyword>
<dbReference type="Proteomes" id="UP000886844">
    <property type="component" value="Unassembled WGS sequence"/>
</dbReference>
<feature type="transmembrane region" description="Helical" evidence="2">
    <location>
        <begin position="84"/>
        <end position="106"/>
    </location>
</feature>
<feature type="region of interest" description="Disordered" evidence="1">
    <location>
        <begin position="439"/>
        <end position="460"/>
    </location>
</feature>
<organism evidence="3 4">
    <name type="scientific">Candidatus Alistipes intestinigallinarum</name>
    <dbReference type="NCBI Taxonomy" id="2838440"/>
    <lineage>
        <taxon>Bacteria</taxon>
        <taxon>Pseudomonadati</taxon>
        <taxon>Bacteroidota</taxon>
        <taxon>Bacteroidia</taxon>
        <taxon>Bacteroidales</taxon>
        <taxon>Rikenellaceae</taxon>
        <taxon>Alistipes</taxon>
    </lineage>
</organism>
<reference evidence="3" key="2">
    <citation type="submission" date="2021-04" db="EMBL/GenBank/DDBJ databases">
        <authorList>
            <person name="Gilroy R."/>
        </authorList>
    </citation>
    <scope>NUCLEOTIDE SEQUENCE</scope>
    <source>
        <strain evidence="3">5134</strain>
    </source>
</reference>
<evidence type="ECO:0000313" key="3">
    <source>
        <dbReference type="EMBL" id="HIY69725.1"/>
    </source>
</evidence>
<feature type="transmembrane region" description="Helical" evidence="2">
    <location>
        <begin position="118"/>
        <end position="144"/>
    </location>
</feature>
<dbReference type="EMBL" id="DXDA01000077">
    <property type="protein sequence ID" value="HIY69725.1"/>
    <property type="molecule type" value="Genomic_DNA"/>
</dbReference>
<dbReference type="PANTHER" id="PTHR40078:SF1">
    <property type="entry name" value="INTEGRAL MEMBRANE PROTEIN"/>
    <property type="match status" value="1"/>
</dbReference>
<dbReference type="InterPro" id="IPR038750">
    <property type="entry name" value="YczE/YyaS-like"/>
</dbReference>
<feature type="compositionally biased region" description="Basic and acidic residues" evidence="1">
    <location>
        <begin position="451"/>
        <end position="460"/>
    </location>
</feature>
<dbReference type="AlphaFoldDB" id="A0A9D2CDL5"/>
<sequence>MKIENRPLLRRYLLFVVALFINAFGIALITKALLGTSPITSVTYVLSMFTPMTMGQWTIVLNLLFMLLELPFMTREDLKTDRRIFLLQIPVTLFFGAFIDCSMEALCWLAPQAYPAKIFSLLVGCVVLAVGIALEVKANVAMAAGEYFVRAISRRIRGEFGYVKLGFDITLVLLACALSLGFMSGIYGVREGTVIAALIVGPIVHFVTPFYRFLDGWIGEPGPHSRPEPEAGCHVVITIAREFGSGGHLLGERLARRLGLPLYDREFIRLAAQQSGMDERYILQNEQSIPSFWLTCIFAQTNGARMDRSLTPEDVLFVAESRVVQELAGRESCVIVGRCADFVLRDDPRAVRVFCCSDPESARLRCIEEYGIAPEAADAEIRRVNRNRRTHYEYYTGERWGDPHRYDLTINTGRMSLDDAAAAVARIYGERIAAVAGTSGSLPNGKTAAEPADRKGRTGC</sequence>
<reference evidence="3" key="1">
    <citation type="journal article" date="2021" name="PeerJ">
        <title>Extensive microbial diversity within the chicken gut microbiome revealed by metagenomics and culture.</title>
        <authorList>
            <person name="Gilroy R."/>
            <person name="Ravi A."/>
            <person name="Getino M."/>
            <person name="Pursley I."/>
            <person name="Horton D.L."/>
            <person name="Alikhan N.F."/>
            <person name="Baker D."/>
            <person name="Gharbi K."/>
            <person name="Hall N."/>
            <person name="Watson M."/>
            <person name="Adriaenssens E.M."/>
            <person name="Foster-Nyarko E."/>
            <person name="Jarju S."/>
            <person name="Secka A."/>
            <person name="Antonio M."/>
            <person name="Oren A."/>
            <person name="Chaudhuri R.R."/>
            <person name="La Ragione R."/>
            <person name="Hildebrand F."/>
            <person name="Pallen M.J."/>
        </authorList>
    </citation>
    <scope>NUCLEOTIDE SEQUENCE</scope>
    <source>
        <strain evidence="3">5134</strain>
    </source>
</reference>
<protein>
    <submittedName>
        <fullName evidence="3">Cytidylate kinase family protein</fullName>
    </submittedName>
</protein>
<gene>
    <name evidence="3" type="ORF">H9828_09945</name>
</gene>
<dbReference type="InterPro" id="IPR027417">
    <property type="entry name" value="P-loop_NTPase"/>
</dbReference>
<feature type="transmembrane region" description="Helical" evidence="2">
    <location>
        <begin position="165"/>
        <end position="187"/>
    </location>
</feature>
<dbReference type="Gene3D" id="3.40.50.300">
    <property type="entry name" value="P-loop containing nucleotide triphosphate hydrolases"/>
    <property type="match status" value="1"/>
</dbReference>
<proteinExistence type="predicted"/>
<feature type="transmembrane region" description="Helical" evidence="2">
    <location>
        <begin position="193"/>
        <end position="214"/>
    </location>
</feature>
<dbReference type="Pfam" id="PF13189">
    <property type="entry name" value="Cytidylate_kin2"/>
    <property type="match status" value="1"/>
</dbReference>
<dbReference type="Pfam" id="PF19700">
    <property type="entry name" value="DUF6198"/>
    <property type="match status" value="1"/>
</dbReference>
<keyword evidence="2" id="KW-0472">Membrane</keyword>
<keyword evidence="2" id="KW-1133">Transmembrane helix</keyword>
<dbReference type="PANTHER" id="PTHR40078">
    <property type="entry name" value="INTEGRAL MEMBRANE PROTEIN-RELATED"/>
    <property type="match status" value="1"/>
</dbReference>
<keyword evidence="2" id="KW-0812">Transmembrane</keyword>
<evidence type="ECO:0000313" key="4">
    <source>
        <dbReference type="Proteomes" id="UP000886844"/>
    </source>
</evidence>
<evidence type="ECO:0000256" key="1">
    <source>
        <dbReference type="SAM" id="MobiDB-lite"/>
    </source>
</evidence>
<dbReference type="SUPFAM" id="SSF52540">
    <property type="entry name" value="P-loop containing nucleoside triphosphate hydrolases"/>
    <property type="match status" value="1"/>
</dbReference>